<name>A0ABT0L915_9GAMM</name>
<gene>
    <name evidence="1" type="ORF">L2764_06850</name>
</gene>
<evidence type="ECO:0000313" key="2">
    <source>
        <dbReference type="Proteomes" id="UP001203423"/>
    </source>
</evidence>
<keyword evidence="2" id="KW-1185">Reference proteome</keyword>
<dbReference type="Proteomes" id="UP001203423">
    <property type="component" value="Unassembled WGS sequence"/>
</dbReference>
<sequence>MTAYAEELIEYVIANSDKINREQAIAWLDVNASACWQMKSADKEEK</sequence>
<accession>A0ABT0L915</accession>
<evidence type="ECO:0000313" key="1">
    <source>
        <dbReference type="EMBL" id="MCL1124201.1"/>
    </source>
</evidence>
<proteinExistence type="predicted"/>
<comment type="caution">
    <text evidence="1">The sequence shown here is derived from an EMBL/GenBank/DDBJ whole genome shotgun (WGS) entry which is preliminary data.</text>
</comment>
<dbReference type="RefSeq" id="WP_248939481.1">
    <property type="nucleotide sequence ID" value="NZ_JAKIKS010000019.1"/>
</dbReference>
<protein>
    <submittedName>
        <fullName evidence="1">Uncharacterized protein</fullName>
    </submittedName>
</protein>
<reference evidence="1 2" key="1">
    <citation type="submission" date="2022-01" db="EMBL/GenBank/DDBJ databases">
        <title>Whole genome-based taxonomy of the Shewanellaceae.</title>
        <authorList>
            <person name="Martin-Rodriguez A.J."/>
        </authorList>
    </citation>
    <scope>NUCLEOTIDE SEQUENCE [LARGE SCALE GENOMIC DNA]</scope>
    <source>
        <strain evidence="1 2">DSM 17177</strain>
    </source>
</reference>
<organism evidence="1 2">
    <name type="scientific">Shewanella surugensis</name>
    <dbReference type="NCBI Taxonomy" id="212020"/>
    <lineage>
        <taxon>Bacteria</taxon>
        <taxon>Pseudomonadati</taxon>
        <taxon>Pseudomonadota</taxon>
        <taxon>Gammaproteobacteria</taxon>
        <taxon>Alteromonadales</taxon>
        <taxon>Shewanellaceae</taxon>
        <taxon>Shewanella</taxon>
    </lineage>
</organism>
<dbReference type="EMBL" id="JAKIKS010000019">
    <property type="protein sequence ID" value="MCL1124201.1"/>
    <property type="molecule type" value="Genomic_DNA"/>
</dbReference>